<dbReference type="Proteomes" id="UP001153292">
    <property type="component" value="Chromosome 15"/>
</dbReference>
<dbReference type="InterPro" id="IPR037043">
    <property type="entry name" value="Moricin_sf"/>
</dbReference>
<keyword evidence="4" id="KW-1185">Reference proteome</keyword>
<organism evidence="3 4">
    <name type="scientific">Chilo suppressalis</name>
    <name type="common">Asiatic rice borer moth</name>
    <dbReference type="NCBI Taxonomy" id="168631"/>
    <lineage>
        <taxon>Eukaryota</taxon>
        <taxon>Metazoa</taxon>
        <taxon>Ecdysozoa</taxon>
        <taxon>Arthropoda</taxon>
        <taxon>Hexapoda</taxon>
        <taxon>Insecta</taxon>
        <taxon>Pterygota</taxon>
        <taxon>Neoptera</taxon>
        <taxon>Endopterygota</taxon>
        <taxon>Lepidoptera</taxon>
        <taxon>Glossata</taxon>
        <taxon>Ditrysia</taxon>
        <taxon>Pyraloidea</taxon>
        <taxon>Crambidae</taxon>
        <taxon>Crambinae</taxon>
        <taxon>Chilo</taxon>
    </lineage>
</organism>
<proteinExistence type="predicted"/>
<feature type="signal peptide" evidence="2">
    <location>
        <begin position="1"/>
        <end position="23"/>
    </location>
</feature>
<feature type="transmembrane region" description="Helical" evidence="1">
    <location>
        <begin position="39"/>
        <end position="57"/>
    </location>
</feature>
<accession>A0ABN8AZN4</accession>
<evidence type="ECO:0000256" key="1">
    <source>
        <dbReference type="SAM" id="Phobius"/>
    </source>
</evidence>
<gene>
    <name evidence="3" type="ORF">CHILSU_LOCUS2985</name>
</gene>
<name>A0ABN8AZN4_CHISP</name>
<keyword evidence="2" id="KW-0732">Signal</keyword>
<reference evidence="3" key="1">
    <citation type="submission" date="2021-12" db="EMBL/GenBank/DDBJ databases">
        <authorList>
            <person name="King R."/>
        </authorList>
    </citation>
    <scope>NUCLEOTIDE SEQUENCE</scope>
</reference>
<keyword evidence="1" id="KW-0472">Membrane</keyword>
<dbReference type="EMBL" id="OU963908">
    <property type="protein sequence ID" value="CAH0399816.1"/>
    <property type="molecule type" value="Genomic_DNA"/>
</dbReference>
<dbReference type="Pfam" id="PF06451">
    <property type="entry name" value="Moricin"/>
    <property type="match status" value="2"/>
</dbReference>
<dbReference type="Gene3D" id="1.20.5.750">
    <property type="entry name" value="Moricin domain"/>
    <property type="match status" value="1"/>
</dbReference>
<evidence type="ECO:0000256" key="2">
    <source>
        <dbReference type="SAM" id="SignalP"/>
    </source>
</evidence>
<keyword evidence="1" id="KW-0812">Transmembrane</keyword>
<protein>
    <recommendedName>
        <fullName evidence="5">Virescein</fullName>
    </recommendedName>
</protein>
<evidence type="ECO:0008006" key="5">
    <source>
        <dbReference type="Google" id="ProtNLM"/>
    </source>
</evidence>
<dbReference type="InterPro" id="IPR009456">
    <property type="entry name" value="Moricin_fam"/>
</dbReference>
<feature type="chain" id="PRO_5047438684" description="Virescein" evidence="2">
    <location>
        <begin position="24"/>
        <end position="96"/>
    </location>
</feature>
<sequence>MRLTALFAVVLAMLALFAGSSHAEPKIPVKKIGKAIMRFTALFAVVLAMLALFAGSSHAEPKIPVKKIGKAIKTGLGVLGAAGTAHEVYENVKNRG</sequence>
<evidence type="ECO:0000313" key="4">
    <source>
        <dbReference type="Proteomes" id="UP001153292"/>
    </source>
</evidence>
<evidence type="ECO:0000313" key="3">
    <source>
        <dbReference type="EMBL" id="CAH0399816.1"/>
    </source>
</evidence>
<keyword evidence="1" id="KW-1133">Transmembrane helix</keyword>